<feature type="transmembrane region" description="Helical" evidence="8">
    <location>
        <begin position="153"/>
        <end position="178"/>
    </location>
</feature>
<evidence type="ECO:0000259" key="9">
    <source>
        <dbReference type="PROSITE" id="PS51225"/>
    </source>
</evidence>
<evidence type="ECO:0000313" key="11">
    <source>
        <dbReference type="RefSeq" id="XP_030053656.1"/>
    </source>
</evidence>
<evidence type="ECO:0000256" key="1">
    <source>
        <dbReference type="ARBA" id="ARBA00004141"/>
    </source>
</evidence>
<feature type="transmembrane region" description="Helical" evidence="8">
    <location>
        <begin position="90"/>
        <end position="112"/>
    </location>
</feature>
<evidence type="ECO:0000256" key="6">
    <source>
        <dbReference type="ARBA" id="ARBA00034721"/>
    </source>
</evidence>
<dbReference type="KEGG" id="muo:115466515"/>
<keyword evidence="2 7" id="KW-0812">Transmembrane</keyword>
<dbReference type="PANTHER" id="PTHR17068">
    <property type="entry name" value="MYELOID-ASSOCIATED DIFFERENTIATION MARKER MYADM FAMILY MEMBER"/>
    <property type="match status" value="1"/>
</dbReference>
<dbReference type="Proteomes" id="UP000515156">
    <property type="component" value="Chromosome 3"/>
</dbReference>
<feature type="transmembrane region" description="Helical" evidence="8">
    <location>
        <begin position="278"/>
        <end position="297"/>
    </location>
</feature>
<dbReference type="RefSeq" id="XP_030053658.1">
    <property type="nucleotide sequence ID" value="XM_030197798.1"/>
</dbReference>
<dbReference type="InterPro" id="IPR008253">
    <property type="entry name" value="Marvel"/>
</dbReference>
<proteinExistence type="inferred from homology"/>
<dbReference type="GO" id="GO:0016020">
    <property type="term" value="C:membrane"/>
    <property type="evidence" value="ECO:0007669"/>
    <property type="project" value="UniProtKB-SubCell"/>
</dbReference>
<evidence type="ECO:0000256" key="8">
    <source>
        <dbReference type="SAM" id="Phobius"/>
    </source>
</evidence>
<evidence type="ECO:0000256" key="7">
    <source>
        <dbReference type="PROSITE-ProRule" id="PRU00581"/>
    </source>
</evidence>
<feature type="transmembrane region" description="Helical" evidence="8">
    <location>
        <begin position="58"/>
        <end position="78"/>
    </location>
</feature>
<dbReference type="RefSeq" id="XP_030053659.1">
    <property type="nucleotide sequence ID" value="XM_030197799.1"/>
</dbReference>
<dbReference type="Pfam" id="PF01284">
    <property type="entry name" value="MARVEL"/>
    <property type="match status" value="2"/>
</dbReference>
<feature type="transmembrane region" description="Helical" evidence="8">
    <location>
        <begin position="190"/>
        <end position="216"/>
    </location>
</feature>
<feature type="transmembrane region" description="Helical" evidence="8">
    <location>
        <begin position="21"/>
        <end position="43"/>
    </location>
</feature>
<feature type="transmembrane region" description="Helical" evidence="8">
    <location>
        <begin position="124"/>
        <end position="141"/>
    </location>
</feature>
<accession>A0A6P7XM92</accession>
<organism evidence="10 12">
    <name type="scientific">Microcaecilia unicolor</name>
    <dbReference type="NCBI Taxonomy" id="1415580"/>
    <lineage>
        <taxon>Eukaryota</taxon>
        <taxon>Metazoa</taxon>
        <taxon>Chordata</taxon>
        <taxon>Craniata</taxon>
        <taxon>Vertebrata</taxon>
        <taxon>Euteleostomi</taxon>
        <taxon>Amphibia</taxon>
        <taxon>Gymnophiona</taxon>
        <taxon>Siphonopidae</taxon>
        <taxon>Microcaecilia</taxon>
    </lineage>
</organism>
<evidence type="ECO:0000256" key="4">
    <source>
        <dbReference type="ARBA" id="ARBA00022989"/>
    </source>
</evidence>
<protein>
    <submittedName>
        <fullName evidence="11 12">Myeloid-associated differentiation marker</fullName>
    </submittedName>
</protein>
<dbReference type="CTD" id="91663"/>
<name>A0A6P7XM92_9AMPH</name>
<comment type="subcellular location">
    <subcellularLocation>
        <location evidence="1">Membrane</location>
        <topology evidence="1">Multi-pass membrane protein</topology>
    </subcellularLocation>
</comment>
<dbReference type="GeneID" id="115466515"/>
<dbReference type="OrthoDB" id="8737882at2759"/>
<evidence type="ECO:0000313" key="13">
    <source>
        <dbReference type="RefSeq" id="XP_030053659.1"/>
    </source>
</evidence>
<feature type="domain" description="MARVEL" evidence="9">
    <location>
        <begin position="20"/>
        <end position="151"/>
    </location>
</feature>
<gene>
    <name evidence="11 12 13" type="primary">MYADM</name>
</gene>
<keyword evidence="5 7" id="KW-0472">Membrane</keyword>
<dbReference type="PANTHER" id="PTHR17068:SF3">
    <property type="entry name" value="MYELOID-ASSOCIATED DIFFERENTIATION MARKER"/>
    <property type="match status" value="1"/>
</dbReference>
<evidence type="ECO:0000313" key="12">
    <source>
        <dbReference type="RefSeq" id="XP_030053658.1"/>
    </source>
</evidence>
<reference evidence="11 12" key="1">
    <citation type="submission" date="2025-04" db="UniProtKB">
        <authorList>
            <consortium name="RefSeq"/>
        </authorList>
    </citation>
    <scope>IDENTIFICATION</scope>
</reference>
<evidence type="ECO:0000256" key="2">
    <source>
        <dbReference type="ARBA" id="ARBA00022692"/>
    </source>
</evidence>
<evidence type="ECO:0000313" key="10">
    <source>
        <dbReference type="Proteomes" id="UP000515156"/>
    </source>
</evidence>
<keyword evidence="4 8" id="KW-1133">Transmembrane helix</keyword>
<dbReference type="InterPro" id="IPR047123">
    <property type="entry name" value="MYADM-like"/>
</dbReference>
<keyword evidence="10" id="KW-1185">Reference proteome</keyword>
<evidence type="ECO:0000256" key="5">
    <source>
        <dbReference type="ARBA" id="ARBA00023136"/>
    </source>
</evidence>
<feature type="transmembrane region" description="Helical" evidence="8">
    <location>
        <begin position="228"/>
        <end position="249"/>
    </location>
</feature>
<dbReference type="AlphaFoldDB" id="A0A6P7XM92"/>
<feature type="domain" description="MARVEL" evidence="9">
    <location>
        <begin position="156"/>
        <end position="303"/>
    </location>
</feature>
<dbReference type="RefSeq" id="XP_030053656.1">
    <property type="nucleotide sequence ID" value="XM_030197796.1"/>
</dbReference>
<keyword evidence="3" id="KW-0677">Repeat</keyword>
<comment type="similarity">
    <text evidence="6">Belongs to the MAL family.</text>
</comment>
<dbReference type="PROSITE" id="PS51225">
    <property type="entry name" value="MARVEL"/>
    <property type="match status" value="2"/>
</dbReference>
<evidence type="ECO:0000256" key="3">
    <source>
        <dbReference type="ARBA" id="ARBA00022737"/>
    </source>
</evidence>
<sequence>MPVQRTVTVQRTTVTTNTGALIGPLGIIRLLAVLFTCVAFSLVAHKNAWWSRAGDWCMFSWCFCFAVTLLILGVEFAGLQARMPVSWKNFPITFAMYAVLMCLSASIIYPLYFMSNNRGELRDYQIAATTFSCLATVAYICEVSMTRAKPGEVTGYMATVPGLLKVVETFVACVIFVFISDPPSYDRHDALKYCLAVYCICFILSVVVIILCVGECTGWLPVAFNKFLSAYALLAVLLYASAMIIWPIFNFDRKNGGNPKRPSNCGSAYDVCFWDKQLAIAILTAVNLIVYVMDLVYSARLIFIQA</sequence>